<name>A0A410Q8Z8_9FIRM</name>
<reference evidence="10" key="1">
    <citation type="submission" date="2019-01" db="EMBL/GenBank/DDBJ databases">
        <title>Draft genomes of a novel of Sporanaerobacter strains.</title>
        <authorList>
            <person name="Ma S."/>
        </authorList>
    </citation>
    <scope>NUCLEOTIDE SEQUENCE [LARGE SCALE GENOMIC DNA]</scope>
    <source>
        <strain evidence="10">NJN-17</strain>
    </source>
</reference>
<evidence type="ECO:0000256" key="1">
    <source>
        <dbReference type="ARBA" id="ARBA00004651"/>
    </source>
</evidence>
<feature type="transmembrane region" description="Helical" evidence="7">
    <location>
        <begin position="723"/>
        <end position="741"/>
    </location>
</feature>
<dbReference type="PANTHER" id="PTHR30572">
    <property type="entry name" value="MEMBRANE COMPONENT OF TRANSPORTER-RELATED"/>
    <property type="match status" value="1"/>
</dbReference>
<dbReference type="GO" id="GO:0005886">
    <property type="term" value="C:plasma membrane"/>
    <property type="evidence" value="ECO:0007669"/>
    <property type="project" value="UniProtKB-SubCell"/>
</dbReference>
<comment type="subcellular location">
    <subcellularLocation>
        <location evidence="1">Cell membrane</location>
        <topology evidence="1">Multi-pass membrane protein</topology>
    </subcellularLocation>
</comment>
<accession>A0A410Q8Z8</accession>
<evidence type="ECO:0000256" key="4">
    <source>
        <dbReference type="ARBA" id="ARBA00022989"/>
    </source>
</evidence>
<evidence type="ECO:0000256" key="6">
    <source>
        <dbReference type="ARBA" id="ARBA00038076"/>
    </source>
</evidence>
<evidence type="ECO:0000256" key="3">
    <source>
        <dbReference type="ARBA" id="ARBA00022692"/>
    </source>
</evidence>
<evidence type="ECO:0000313" key="10">
    <source>
        <dbReference type="Proteomes" id="UP000287969"/>
    </source>
</evidence>
<evidence type="ECO:0000256" key="5">
    <source>
        <dbReference type="ARBA" id="ARBA00023136"/>
    </source>
</evidence>
<protein>
    <submittedName>
        <fullName evidence="9">ABC transporter permease</fullName>
    </submittedName>
</protein>
<dbReference type="OrthoDB" id="1694171at2"/>
<dbReference type="PANTHER" id="PTHR30572:SF4">
    <property type="entry name" value="ABC TRANSPORTER PERMEASE YTRF"/>
    <property type="match status" value="1"/>
</dbReference>
<feature type="transmembrane region" description="Helical" evidence="7">
    <location>
        <begin position="421"/>
        <end position="441"/>
    </location>
</feature>
<evidence type="ECO:0000256" key="2">
    <source>
        <dbReference type="ARBA" id="ARBA00022475"/>
    </source>
</evidence>
<feature type="domain" description="ABC3 transporter permease C-terminal" evidence="8">
    <location>
        <begin position="255"/>
        <end position="370"/>
    </location>
</feature>
<keyword evidence="3 7" id="KW-0812">Transmembrane</keyword>
<dbReference type="EMBL" id="CP035282">
    <property type="protein sequence ID" value="QAT60431.1"/>
    <property type="molecule type" value="Genomic_DNA"/>
</dbReference>
<feature type="transmembrane region" description="Helical" evidence="7">
    <location>
        <begin position="253"/>
        <end position="275"/>
    </location>
</feature>
<dbReference type="InterPro" id="IPR003838">
    <property type="entry name" value="ABC3_permease_C"/>
</dbReference>
<dbReference type="InterPro" id="IPR050250">
    <property type="entry name" value="Macrolide_Exporter_MacB"/>
</dbReference>
<keyword evidence="2" id="KW-1003">Cell membrane</keyword>
<feature type="transmembrane region" description="Helical" evidence="7">
    <location>
        <begin position="777"/>
        <end position="799"/>
    </location>
</feature>
<comment type="similarity">
    <text evidence="6">Belongs to the ABC-4 integral membrane protein family.</text>
</comment>
<keyword evidence="10" id="KW-1185">Reference proteome</keyword>
<feature type="transmembrane region" description="Helical" evidence="7">
    <location>
        <begin position="344"/>
        <end position="365"/>
    </location>
</feature>
<keyword evidence="4 7" id="KW-1133">Transmembrane helix</keyword>
<evidence type="ECO:0000259" key="8">
    <source>
        <dbReference type="Pfam" id="PF02687"/>
    </source>
</evidence>
<feature type="transmembrane region" description="Helical" evidence="7">
    <location>
        <begin position="20"/>
        <end position="41"/>
    </location>
</feature>
<dbReference type="AlphaFoldDB" id="A0A410Q8Z8"/>
<evidence type="ECO:0000256" key="7">
    <source>
        <dbReference type="SAM" id="Phobius"/>
    </source>
</evidence>
<dbReference type="KEGG" id="spoa:EQM13_02000"/>
<keyword evidence="5 7" id="KW-0472">Membrane</keyword>
<dbReference type="RefSeq" id="WP_128751804.1">
    <property type="nucleotide sequence ID" value="NZ_CP035282.1"/>
</dbReference>
<dbReference type="GO" id="GO:0022857">
    <property type="term" value="F:transmembrane transporter activity"/>
    <property type="evidence" value="ECO:0007669"/>
    <property type="project" value="TreeGrafter"/>
</dbReference>
<proteinExistence type="inferred from homology"/>
<feature type="transmembrane region" description="Helical" evidence="7">
    <location>
        <begin position="296"/>
        <end position="324"/>
    </location>
</feature>
<sequence length="846" mass="97228">MKSYKSLALRYIKKNISESFSIILSIVLSMSLIIGMSTLSLSAKNAEVEKVKYEGKYHVRFDELDKEQLNLLKKNSKNIKSMGVYVYYASWNYKEKIYMNLLNANEEYINFRNSKIISGRYPLKSGEIALEKWVIYNIGLKPLLNQKITMNLENINGKSKGEEEFELVGILSDSPRGKSALDAVGILNLQQDGLNRVDKKHPMDVYIEFKDGVDLNKSIKELTELIKAKKDKISINYELLEAMGELNDINWDIVIVSLFVVVLSSMIIYSIFSISMYKRIREYGMIKAVGATSGQIFKIIFCEMFGLLIISIPLGAIGGYLGAWGLQRITTGLFTDSYINSGQIVFSISSFVVSILVALISITVSTAKISSFIWKTPAVDIITEGFEQKKTRNIKKHRSLNNMDITYKIINRNIIKNNKKFWTMVLSMSLGGVLFISANFYNDAISRNIDIKQNSSKFNADYEVFINPVIPLFQGFSKKDVKDIENINGIKEVIPIQKLYGQLLLDKKDIADMEYFDNINNSRYYKEVLKGIIKQDKYSDKYILENNLWGYTDQQIKSLKDYLVEGRLDDNMFEKEDKVIIYMPKGKNGYVGNISVGDEIQIRFKKDGVLISQREENFREPGKHNDYVNKTLKVGAIVSTLPTKDIYYVMDNSIDVIIPINKFYELTKCDKYRMIKINKYKNVSHEIINEKLLEKINKINGSYILDYSQERENIKTLNEERKISIYSIVLVVFLISFINVINEINHNFLSRAKEFNMMIAVGLTNTQFNNMIRYEGIFYGLISSIITCLASVIAEIFIYNYLKGRQILVNPKFIFNFNAYIVIIVINLSIGILSTHISSRVIRKTR</sequence>
<feature type="domain" description="ABC3 transporter permease C-terminal" evidence="8">
    <location>
        <begin position="727"/>
        <end position="845"/>
    </location>
</feature>
<evidence type="ECO:0000313" key="9">
    <source>
        <dbReference type="EMBL" id="QAT60431.1"/>
    </source>
</evidence>
<feature type="transmembrane region" description="Helical" evidence="7">
    <location>
        <begin position="819"/>
        <end position="837"/>
    </location>
</feature>
<dbReference type="Proteomes" id="UP000287969">
    <property type="component" value="Chromosome"/>
</dbReference>
<organism evidence="9 10">
    <name type="scientific">Acidilutibacter cellobiosedens</name>
    <dbReference type="NCBI Taxonomy" id="2507161"/>
    <lineage>
        <taxon>Bacteria</taxon>
        <taxon>Bacillati</taxon>
        <taxon>Bacillota</taxon>
        <taxon>Tissierellia</taxon>
        <taxon>Tissierellales</taxon>
        <taxon>Acidilutibacteraceae</taxon>
        <taxon>Acidilutibacter</taxon>
    </lineage>
</organism>
<gene>
    <name evidence="9" type="ORF">EQM13_02000</name>
</gene>
<dbReference type="Pfam" id="PF02687">
    <property type="entry name" value="FtsX"/>
    <property type="match status" value="2"/>
</dbReference>